<dbReference type="Pfam" id="PF00005">
    <property type="entry name" value="ABC_tran"/>
    <property type="match status" value="1"/>
</dbReference>
<evidence type="ECO:0000313" key="12">
    <source>
        <dbReference type="Proteomes" id="UP001213681"/>
    </source>
</evidence>
<dbReference type="GO" id="GO:0140359">
    <property type="term" value="F:ABC-type transporter activity"/>
    <property type="evidence" value="ECO:0007669"/>
    <property type="project" value="InterPro"/>
</dbReference>
<feature type="transmembrane region" description="Helical" evidence="9">
    <location>
        <begin position="659"/>
        <end position="678"/>
    </location>
</feature>
<dbReference type="GO" id="GO:0016887">
    <property type="term" value="F:ATP hydrolysis activity"/>
    <property type="evidence" value="ECO:0007669"/>
    <property type="project" value="InterPro"/>
</dbReference>
<dbReference type="PANTHER" id="PTHR19241">
    <property type="entry name" value="ATP-BINDING CASSETTE TRANSPORTER"/>
    <property type="match status" value="1"/>
</dbReference>
<protein>
    <submittedName>
        <fullName evidence="11">ABC drug exporter AbcA</fullName>
    </submittedName>
</protein>
<evidence type="ECO:0000256" key="9">
    <source>
        <dbReference type="SAM" id="Phobius"/>
    </source>
</evidence>
<dbReference type="Pfam" id="PF01061">
    <property type="entry name" value="ABC2_membrane"/>
    <property type="match status" value="1"/>
</dbReference>
<dbReference type="Gene3D" id="3.40.50.300">
    <property type="entry name" value="P-loop containing nucleotide triphosphate hydrolases"/>
    <property type="match status" value="1"/>
</dbReference>
<dbReference type="Pfam" id="PF06422">
    <property type="entry name" value="PDR_CDR"/>
    <property type="match status" value="1"/>
</dbReference>
<keyword evidence="5" id="KW-0547">Nucleotide-binding</keyword>
<keyword evidence="4 9" id="KW-0812">Transmembrane</keyword>
<comment type="caution">
    <text evidence="11">The sequence shown here is derived from an EMBL/GenBank/DDBJ whole genome shotgun (WGS) entry which is preliminary data.</text>
</comment>
<reference evidence="11" key="1">
    <citation type="submission" date="2022-12" db="EMBL/GenBank/DDBJ databases">
        <authorList>
            <person name="Petersen C."/>
        </authorList>
    </citation>
    <scope>NUCLEOTIDE SEQUENCE</scope>
    <source>
        <strain evidence="11">IBT 16125</strain>
    </source>
</reference>
<accession>A0AAD6CEJ0</accession>
<evidence type="ECO:0000313" key="11">
    <source>
        <dbReference type="EMBL" id="KAJ5460445.1"/>
    </source>
</evidence>
<evidence type="ECO:0000256" key="8">
    <source>
        <dbReference type="ARBA" id="ARBA00023136"/>
    </source>
</evidence>
<dbReference type="InterPro" id="IPR003439">
    <property type="entry name" value="ABC_transporter-like_ATP-bd"/>
</dbReference>
<keyword evidence="8 9" id="KW-0472">Membrane</keyword>
<dbReference type="GO" id="GO:0016020">
    <property type="term" value="C:membrane"/>
    <property type="evidence" value="ECO:0007669"/>
    <property type="project" value="UniProtKB-SubCell"/>
</dbReference>
<gene>
    <name evidence="11" type="ORF">N7458_001997</name>
</gene>
<dbReference type="PROSITE" id="PS50893">
    <property type="entry name" value="ABC_TRANSPORTER_2"/>
    <property type="match status" value="1"/>
</dbReference>
<sequence>MLLGGDGVGIVVKYIRKGLVYTPGLVAQTVCTRVIVVALDLAAAAFLTRESQSSTPALPWLQLWLTFHEGQLVDQNDTCLFDTKMLFKSISKYQEGGFQGSTSVFHWSNVCYDIKIKGKLRRILSYVDDWVKPGTLTALTGVSGAGKTTLRDCLADRRAGVGVLTGEMLVDGKLRDKSFQRRTGYAQQQDLHLETSTIRETLNFSALLRQPESVPMAEKLAYVDEVIHVLGMQEYADAIVGVPGEGLNVEQRKRLTIGVELAAKPPLLLFIDEPTLSFAPFSSPLPCYSNGFIAFSYLLKGARQCILVKLETMQRPSSITLSGTVPNLAHLVLIRGGRGGMLKAIGAAPGSYSEVDWHETWRSGPEYRSVQSELDQLRVKNSGDLLTDSHENHALYNEFATPLWHQLLVVTKHAFQQTWRTPSYIYSKLLLCTTTSLFIGLVFLNSPLSIQGLQNQMFAIFELMSIVGQLVDQQFPHFIAQRSLYEARERPAKTYSWKVFMLSQILVEIPWYTLASVLMWALFYFPVGFYKNADVASEGIERGRAHVAPFLGVSDLDQMPRFWIFLYRASPLSYYVSAILSTGLANANVTCASNEFITFDPPASQTCGEYMTEHISAAGGYLLESDTTSNCQYCNVKETNVYLAGIHADYDTRWRNFGIMWAYVAFNVAAALILYWVARMPKGKKKVSR</sequence>
<keyword evidence="7 9" id="KW-1133">Transmembrane helix</keyword>
<dbReference type="InterPro" id="IPR003593">
    <property type="entry name" value="AAA+_ATPase"/>
</dbReference>
<keyword evidence="12" id="KW-1185">Reference proteome</keyword>
<evidence type="ECO:0000256" key="4">
    <source>
        <dbReference type="ARBA" id="ARBA00022692"/>
    </source>
</evidence>
<dbReference type="InterPro" id="IPR027417">
    <property type="entry name" value="P-loop_NTPase"/>
</dbReference>
<keyword evidence="3" id="KW-0813">Transport</keyword>
<dbReference type="GO" id="GO:0005524">
    <property type="term" value="F:ATP binding"/>
    <property type="evidence" value="ECO:0007669"/>
    <property type="project" value="UniProtKB-KW"/>
</dbReference>
<organism evidence="11 12">
    <name type="scientific">Penicillium daleae</name>
    <dbReference type="NCBI Taxonomy" id="63821"/>
    <lineage>
        <taxon>Eukaryota</taxon>
        <taxon>Fungi</taxon>
        <taxon>Dikarya</taxon>
        <taxon>Ascomycota</taxon>
        <taxon>Pezizomycotina</taxon>
        <taxon>Eurotiomycetes</taxon>
        <taxon>Eurotiomycetidae</taxon>
        <taxon>Eurotiales</taxon>
        <taxon>Aspergillaceae</taxon>
        <taxon>Penicillium</taxon>
    </lineage>
</organism>
<dbReference type="SMART" id="SM00382">
    <property type="entry name" value="AAA"/>
    <property type="match status" value="1"/>
</dbReference>
<name>A0AAD6CEJ0_9EURO</name>
<comment type="subcellular location">
    <subcellularLocation>
        <location evidence="1">Membrane</location>
        <topology evidence="1">Multi-pass membrane protein</topology>
    </subcellularLocation>
</comment>
<evidence type="ECO:0000259" key="10">
    <source>
        <dbReference type="PROSITE" id="PS50893"/>
    </source>
</evidence>
<evidence type="ECO:0000256" key="2">
    <source>
        <dbReference type="ARBA" id="ARBA00006012"/>
    </source>
</evidence>
<feature type="domain" description="ABC transporter" evidence="10">
    <location>
        <begin position="105"/>
        <end position="355"/>
    </location>
</feature>
<evidence type="ECO:0000256" key="3">
    <source>
        <dbReference type="ARBA" id="ARBA00022448"/>
    </source>
</evidence>
<dbReference type="SUPFAM" id="SSF52540">
    <property type="entry name" value="P-loop containing nucleoside triphosphate hydrolases"/>
    <property type="match status" value="1"/>
</dbReference>
<evidence type="ECO:0000256" key="6">
    <source>
        <dbReference type="ARBA" id="ARBA00022840"/>
    </source>
</evidence>
<dbReference type="EMBL" id="JAPVEA010000002">
    <property type="protein sequence ID" value="KAJ5460445.1"/>
    <property type="molecule type" value="Genomic_DNA"/>
</dbReference>
<keyword evidence="6" id="KW-0067">ATP-binding</keyword>
<dbReference type="RefSeq" id="XP_056769487.1">
    <property type="nucleotide sequence ID" value="XM_056905380.1"/>
</dbReference>
<reference evidence="11" key="2">
    <citation type="journal article" date="2023" name="IMA Fungus">
        <title>Comparative genomic study of the Penicillium genus elucidates a diverse pangenome and 15 lateral gene transfer events.</title>
        <authorList>
            <person name="Petersen C."/>
            <person name="Sorensen T."/>
            <person name="Nielsen M.R."/>
            <person name="Sondergaard T.E."/>
            <person name="Sorensen J.L."/>
            <person name="Fitzpatrick D.A."/>
            <person name="Frisvad J.C."/>
            <person name="Nielsen K.L."/>
        </authorList>
    </citation>
    <scope>NUCLEOTIDE SEQUENCE</scope>
    <source>
        <strain evidence="11">IBT 16125</strain>
    </source>
</reference>
<dbReference type="GeneID" id="81595623"/>
<dbReference type="Proteomes" id="UP001213681">
    <property type="component" value="Unassembled WGS sequence"/>
</dbReference>
<dbReference type="AlphaFoldDB" id="A0AAD6CEJ0"/>
<evidence type="ECO:0000256" key="5">
    <source>
        <dbReference type="ARBA" id="ARBA00022741"/>
    </source>
</evidence>
<evidence type="ECO:0000256" key="7">
    <source>
        <dbReference type="ARBA" id="ARBA00022989"/>
    </source>
</evidence>
<evidence type="ECO:0000256" key="1">
    <source>
        <dbReference type="ARBA" id="ARBA00004141"/>
    </source>
</evidence>
<feature type="transmembrane region" description="Helical" evidence="9">
    <location>
        <begin position="499"/>
        <end position="525"/>
    </location>
</feature>
<comment type="similarity">
    <text evidence="2">Belongs to the ABC transporter superfamily. ABCG family. PDR (TC 3.A.1.205) subfamily.</text>
</comment>
<proteinExistence type="inferred from homology"/>
<dbReference type="InterPro" id="IPR013525">
    <property type="entry name" value="ABC2_TM"/>
</dbReference>
<dbReference type="InterPro" id="IPR010929">
    <property type="entry name" value="PDR_CDR_ABC"/>
</dbReference>